<dbReference type="Gene3D" id="3.30.565.10">
    <property type="entry name" value="Histidine kinase-like ATPase, C-terminal domain"/>
    <property type="match status" value="1"/>
</dbReference>
<dbReference type="AlphaFoldDB" id="A0A438G507"/>
<dbReference type="SUPFAM" id="SSF55874">
    <property type="entry name" value="ATPase domain of HSP90 chaperone/DNA topoisomerase II/histidine kinase"/>
    <property type="match status" value="1"/>
</dbReference>
<dbReference type="Pfam" id="PF17942">
    <property type="entry name" value="Morc6_S5"/>
    <property type="match status" value="1"/>
</dbReference>
<dbReference type="Proteomes" id="UP000288805">
    <property type="component" value="Unassembled WGS sequence"/>
</dbReference>
<evidence type="ECO:0000256" key="12">
    <source>
        <dbReference type="SAM" id="MobiDB-lite"/>
    </source>
</evidence>
<dbReference type="GO" id="GO:0016887">
    <property type="term" value="F:ATP hydrolysis activity"/>
    <property type="evidence" value="ECO:0007669"/>
    <property type="project" value="InterPro"/>
</dbReference>
<dbReference type="GO" id="GO:0005634">
    <property type="term" value="C:nucleus"/>
    <property type="evidence" value="ECO:0007669"/>
    <property type="project" value="UniProtKB-SubCell"/>
</dbReference>
<accession>A0A438G507</accession>
<keyword evidence="3" id="KW-0540">Nuclease</keyword>
<feature type="region of interest" description="Disordered" evidence="12">
    <location>
        <begin position="376"/>
        <end position="438"/>
    </location>
</feature>
<evidence type="ECO:0000256" key="2">
    <source>
        <dbReference type="ARBA" id="ARBA00007845"/>
    </source>
</evidence>
<feature type="coiled-coil region" evidence="11">
    <location>
        <begin position="463"/>
        <end position="529"/>
    </location>
</feature>
<feature type="chain" id="PRO_5019281747" evidence="13">
    <location>
        <begin position="24"/>
        <end position="576"/>
    </location>
</feature>
<evidence type="ECO:0000256" key="6">
    <source>
        <dbReference type="ARBA" id="ARBA00022853"/>
    </source>
</evidence>
<evidence type="ECO:0000256" key="8">
    <source>
        <dbReference type="ARBA" id="ARBA00023158"/>
    </source>
</evidence>
<keyword evidence="6" id="KW-0156">Chromatin regulator</keyword>
<dbReference type="GO" id="GO:0004519">
    <property type="term" value="F:endonuclease activity"/>
    <property type="evidence" value="ECO:0007669"/>
    <property type="project" value="UniProtKB-KW"/>
</dbReference>
<evidence type="ECO:0000256" key="4">
    <source>
        <dbReference type="ARBA" id="ARBA00022759"/>
    </source>
</evidence>
<dbReference type="Pfam" id="PF13589">
    <property type="entry name" value="HATPase_c_3"/>
    <property type="match status" value="1"/>
</dbReference>
<evidence type="ECO:0000256" key="3">
    <source>
        <dbReference type="ARBA" id="ARBA00022722"/>
    </source>
</evidence>
<organism evidence="15 16">
    <name type="scientific">Vitis vinifera</name>
    <name type="common">Grape</name>
    <dbReference type="NCBI Taxonomy" id="29760"/>
    <lineage>
        <taxon>Eukaryota</taxon>
        <taxon>Viridiplantae</taxon>
        <taxon>Streptophyta</taxon>
        <taxon>Embryophyta</taxon>
        <taxon>Tracheophyta</taxon>
        <taxon>Spermatophyta</taxon>
        <taxon>Magnoliopsida</taxon>
        <taxon>eudicotyledons</taxon>
        <taxon>Gunneridae</taxon>
        <taxon>Pentapetalae</taxon>
        <taxon>rosids</taxon>
        <taxon>Vitales</taxon>
        <taxon>Vitaceae</taxon>
        <taxon>Viteae</taxon>
        <taxon>Vitis</taxon>
    </lineage>
</organism>
<evidence type="ECO:0000256" key="11">
    <source>
        <dbReference type="SAM" id="Coils"/>
    </source>
</evidence>
<keyword evidence="4" id="KW-0378">Hydrolase</keyword>
<evidence type="ECO:0000256" key="5">
    <source>
        <dbReference type="ARBA" id="ARBA00022763"/>
    </source>
</evidence>
<evidence type="ECO:0000256" key="7">
    <source>
        <dbReference type="ARBA" id="ARBA00023054"/>
    </source>
</evidence>
<keyword evidence="8" id="KW-0943">RNA-mediated gene silencing</keyword>
<evidence type="ECO:0000313" key="15">
    <source>
        <dbReference type="EMBL" id="RVW67289.1"/>
    </source>
</evidence>
<dbReference type="InterPro" id="IPR041006">
    <property type="entry name" value="Morc_S5"/>
</dbReference>
<keyword evidence="5" id="KW-0227">DNA damage</keyword>
<dbReference type="GO" id="GO:0031349">
    <property type="term" value="P:positive regulation of defense response"/>
    <property type="evidence" value="ECO:0007669"/>
    <property type="project" value="UniProtKB-ARBA"/>
</dbReference>
<feature type="signal peptide" evidence="13">
    <location>
        <begin position="1"/>
        <end position="23"/>
    </location>
</feature>
<evidence type="ECO:0000256" key="13">
    <source>
        <dbReference type="SAM" id="SignalP"/>
    </source>
</evidence>
<evidence type="ECO:0000259" key="14">
    <source>
        <dbReference type="Pfam" id="PF17942"/>
    </source>
</evidence>
<protein>
    <submittedName>
        <fullName evidence="15">Protein MICRORCHIDIA 7</fullName>
    </submittedName>
</protein>
<evidence type="ECO:0000313" key="16">
    <source>
        <dbReference type="Proteomes" id="UP000288805"/>
    </source>
</evidence>
<dbReference type="EMBL" id="QGNW01000593">
    <property type="protein sequence ID" value="RVW67289.1"/>
    <property type="molecule type" value="Genomic_DNA"/>
</dbReference>
<comment type="subcellular location">
    <subcellularLocation>
        <location evidence="1">Nucleus</location>
    </subcellularLocation>
</comment>
<dbReference type="InterPro" id="IPR045261">
    <property type="entry name" value="MORC_ATPase"/>
</dbReference>
<proteinExistence type="inferred from homology"/>
<keyword evidence="4" id="KW-0255">Endonuclease</keyword>
<keyword evidence="10" id="KW-0539">Nucleus</keyword>
<name>A0A438G507_VITVI</name>
<evidence type="ECO:0000256" key="9">
    <source>
        <dbReference type="ARBA" id="ARBA00023204"/>
    </source>
</evidence>
<feature type="domain" description="Morc S5" evidence="14">
    <location>
        <begin position="281"/>
        <end position="337"/>
    </location>
</feature>
<gene>
    <name evidence="15" type="primary">MORC7_0</name>
    <name evidence="15" type="ORF">CK203_065057</name>
</gene>
<dbReference type="GO" id="GO:0031047">
    <property type="term" value="P:regulatory ncRNA-mediated gene silencing"/>
    <property type="evidence" value="ECO:0007669"/>
    <property type="project" value="UniProtKB-KW"/>
</dbReference>
<dbReference type="GO" id="GO:0006281">
    <property type="term" value="P:DNA repair"/>
    <property type="evidence" value="ECO:0007669"/>
    <property type="project" value="UniProtKB-KW"/>
</dbReference>
<dbReference type="PANTHER" id="PTHR23336:SF58">
    <property type="entry name" value="PROTEIN MICRORCHIDIA 4"/>
    <property type="match status" value="1"/>
</dbReference>
<keyword evidence="9" id="KW-0234">DNA repair</keyword>
<sequence length="576" mass="65810">MVGSIYGTFYCLVLLGSLPCVPSKVGLIVCLDIACQFSIISRLIHSEGPPKFLHSNATSHKWALGAFAELLDNSLDEICNGATYVNVDILQNKRDGNKMLLIEDNGGGMDPEKMRQCMSLGLQLISLICEFDNQLIYKEHWIDLMDMIDCEKGGQEWNKIIRSYAADWNKNVETIVQWSPFSSEADLLQQAILHSSNLLCGMDMDAYMDTANPKNFNFLKENGMRIIIYNLWEDDSGQLELDFDTDQQDIHIRGVNRDEKNIQMAKQFPNSRHFLTYRHSLRPFWRLWNAAGSDGRGVIGVLEADFVEPAHDKQGFERTIVLSRLETRLQQMQKTYWTTYCHKIGYAPRGNKKLINESVRETPPDHLPKTSSLLKMKVSASSSSKTPQASHSNQKQGGGELERTPETVDQGYGNGNGHSFSKQEKTTNMSTQLRRDQSSLDYELKERLKRKEGDIVVALQHDLEKERGKCRLLETQLQEAIQTIEERNKEQDSLIETFSEERERRDIEEANLRKKLKDASNIIQELLAKVNPGSKYRSVHRKFCELTQIYGFRLRKAASDFGGSPLLQSYRHRCPG</sequence>
<dbReference type="GO" id="GO:0006325">
    <property type="term" value="P:chromatin organization"/>
    <property type="evidence" value="ECO:0007669"/>
    <property type="project" value="UniProtKB-KW"/>
</dbReference>
<evidence type="ECO:0000256" key="10">
    <source>
        <dbReference type="ARBA" id="ARBA00023242"/>
    </source>
</evidence>
<comment type="similarity">
    <text evidence="2">Belongs to the MORC ATPase protein family.</text>
</comment>
<comment type="caution">
    <text evidence="15">The sequence shown here is derived from an EMBL/GenBank/DDBJ whole genome shotgun (WGS) entry which is preliminary data.</text>
</comment>
<evidence type="ECO:0000256" key="1">
    <source>
        <dbReference type="ARBA" id="ARBA00004123"/>
    </source>
</evidence>
<dbReference type="PANTHER" id="PTHR23336">
    <property type="entry name" value="ZINC FINGER CW-TYPE COILED-COIL DOMAIN PROTEIN 3"/>
    <property type="match status" value="1"/>
</dbReference>
<feature type="compositionally biased region" description="Low complexity" evidence="12">
    <location>
        <begin position="376"/>
        <end position="392"/>
    </location>
</feature>
<dbReference type="InterPro" id="IPR036890">
    <property type="entry name" value="HATPase_C_sf"/>
</dbReference>
<keyword evidence="7 11" id="KW-0175">Coiled coil</keyword>
<reference evidence="15 16" key="1">
    <citation type="journal article" date="2018" name="PLoS Genet.">
        <title>Population sequencing reveals clonal diversity and ancestral inbreeding in the grapevine cultivar Chardonnay.</title>
        <authorList>
            <person name="Roach M.J."/>
            <person name="Johnson D.L."/>
            <person name="Bohlmann J."/>
            <person name="van Vuuren H.J."/>
            <person name="Jones S.J."/>
            <person name="Pretorius I.S."/>
            <person name="Schmidt S.A."/>
            <person name="Borneman A.R."/>
        </authorList>
    </citation>
    <scope>NUCLEOTIDE SEQUENCE [LARGE SCALE GENOMIC DNA]</scope>
    <source>
        <strain evidence="16">cv. Chardonnay</strain>
        <tissue evidence="15">Leaf</tissue>
    </source>
</reference>
<keyword evidence="13" id="KW-0732">Signal</keyword>